<dbReference type="InterPro" id="IPR016194">
    <property type="entry name" value="SPOC-like_C_dom_sf"/>
</dbReference>
<accession>A0A0M3JUR7</accession>
<dbReference type="InterPro" id="IPR006164">
    <property type="entry name" value="DNA_bd_Ku70/Ku80"/>
</dbReference>
<dbReference type="GO" id="GO:0006310">
    <property type="term" value="P:DNA recombination"/>
    <property type="evidence" value="ECO:0007669"/>
    <property type="project" value="UniProtKB-KW"/>
</dbReference>
<dbReference type="PANTHER" id="PTHR12604">
    <property type="entry name" value="KU AUTOANTIGEN DNA HELICASE"/>
    <property type="match status" value="1"/>
</dbReference>
<evidence type="ECO:0000256" key="5">
    <source>
        <dbReference type="ARBA" id="ARBA00022806"/>
    </source>
</evidence>
<comment type="subcellular location">
    <subcellularLocation>
        <location evidence="1">Nucleus</location>
    </subcellularLocation>
</comment>
<evidence type="ECO:0000313" key="14">
    <source>
        <dbReference type="EMBL" id="VDK44984.1"/>
    </source>
</evidence>
<evidence type="ECO:0000256" key="11">
    <source>
        <dbReference type="SAM" id="MobiDB-lite"/>
    </source>
</evidence>
<proteinExistence type="predicted"/>
<dbReference type="GO" id="GO:0005524">
    <property type="term" value="F:ATP binding"/>
    <property type="evidence" value="ECO:0007669"/>
    <property type="project" value="UniProtKB-KW"/>
</dbReference>
<evidence type="ECO:0000256" key="2">
    <source>
        <dbReference type="ARBA" id="ARBA00022741"/>
    </source>
</evidence>
<dbReference type="SUPFAM" id="SSF53300">
    <property type="entry name" value="vWA-like"/>
    <property type="match status" value="1"/>
</dbReference>
<evidence type="ECO:0000256" key="1">
    <source>
        <dbReference type="ARBA" id="ARBA00004123"/>
    </source>
</evidence>
<evidence type="ECO:0000313" key="15">
    <source>
        <dbReference type="Proteomes" id="UP000267096"/>
    </source>
</evidence>
<dbReference type="GO" id="GO:0003690">
    <property type="term" value="F:double-stranded DNA binding"/>
    <property type="evidence" value="ECO:0007669"/>
    <property type="project" value="TreeGrafter"/>
</dbReference>
<dbReference type="Pfam" id="PF03731">
    <property type="entry name" value="Ku_N"/>
    <property type="match status" value="1"/>
</dbReference>
<keyword evidence="15" id="KW-1185">Reference proteome</keyword>
<dbReference type="Gene3D" id="1.10.1600.10">
    <property type="match status" value="1"/>
</dbReference>
<dbReference type="EMBL" id="UYRR01031066">
    <property type="protein sequence ID" value="VDK44984.1"/>
    <property type="molecule type" value="Genomic_DNA"/>
</dbReference>
<feature type="domain" description="Ku" evidence="12">
    <location>
        <begin position="346"/>
        <end position="413"/>
    </location>
</feature>
<evidence type="ECO:0000256" key="3">
    <source>
        <dbReference type="ARBA" id="ARBA00022763"/>
    </source>
</evidence>
<evidence type="ECO:0000259" key="13">
    <source>
        <dbReference type="Pfam" id="PF03731"/>
    </source>
</evidence>
<feature type="compositionally biased region" description="Low complexity" evidence="11">
    <location>
        <begin position="318"/>
        <end position="333"/>
    </location>
</feature>
<evidence type="ECO:0000256" key="4">
    <source>
        <dbReference type="ARBA" id="ARBA00022801"/>
    </source>
</evidence>
<keyword evidence="9" id="KW-0234">DNA repair</keyword>
<dbReference type="Gene3D" id="2.40.290.10">
    <property type="match status" value="1"/>
</dbReference>
<evidence type="ECO:0000256" key="6">
    <source>
        <dbReference type="ARBA" id="ARBA00022840"/>
    </source>
</evidence>
<dbReference type="SUPFAM" id="SSF100939">
    <property type="entry name" value="SPOC domain-like"/>
    <property type="match status" value="1"/>
</dbReference>
<dbReference type="GO" id="GO:0042162">
    <property type="term" value="F:telomeric DNA binding"/>
    <property type="evidence" value="ECO:0007669"/>
    <property type="project" value="TreeGrafter"/>
</dbReference>
<feature type="domain" description="Ku70/Ku80 N-terminal alpha/beta" evidence="13">
    <location>
        <begin position="20"/>
        <end position="190"/>
    </location>
</feature>
<protein>
    <submittedName>
        <fullName evidence="16">X-ray repair cross-complementing protein 5 (inferred by orthology to a human protein)</fullName>
    </submittedName>
</protein>
<keyword evidence="8" id="KW-0233">DNA recombination</keyword>
<dbReference type="AlphaFoldDB" id="A0A0M3JUR7"/>
<dbReference type="Pfam" id="PF02735">
    <property type="entry name" value="Ku"/>
    <property type="match status" value="1"/>
</dbReference>
<keyword evidence="5" id="KW-0347">Helicase</keyword>
<keyword evidence="6" id="KW-0067">ATP-binding</keyword>
<keyword evidence="7" id="KW-0238">DNA-binding</keyword>
<dbReference type="OrthoDB" id="5844513at2759"/>
<dbReference type="Proteomes" id="UP000267096">
    <property type="component" value="Unassembled WGS sequence"/>
</dbReference>
<evidence type="ECO:0000259" key="12">
    <source>
        <dbReference type="Pfam" id="PF02735"/>
    </source>
</evidence>
<feature type="region of interest" description="Disordered" evidence="11">
    <location>
        <begin position="464"/>
        <end position="491"/>
    </location>
</feature>
<keyword evidence="2" id="KW-0547">Nucleotide-binding</keyword>
<dbReference type="GO" id="GO:0004386">
    <property type="term" value="F:helicase activity"/>
    <property type="evidence" value="ECO:0007669"/>
    <property type="project" value="UniProtKB-KW"/>
</dbReference>
<evidence type="ECO:0000256" key="8">
    <source>
        <dbReference type="ARBA" id="ARBA00023172"/>
    </source>
</evidence>
<evidence type="ECO:0000256" key="7">
    <source>
        <dbReference type="ARBA" id="ARBA00023125"/>
    </source>
</evidence>
<name>A0A0M3JUR7_ANISI</name>
<reference evidence="14 15" key="2">
    <citation type="submission" date="2018-11" db="EMBL/GenBank/DDBJ databases">
        <authorList>
            <consortium name="Pathogen Informatics"/>
        </authorList>
    </citation>
    <scope>NUCLEOTIDE SEQUENCE [LARGE SCALE GENOMIC DNA]</scope>
</reference>
<keyword evidence="4" id="KW-0378">Hydrolase</keyword>
<feature type="region of interest" description="Disordered" evidence="11">
    <location>
        <begin position="313"/>
        <end position="337"/>
    </location>
</feature>
<dbReference type="GO" id="GO:0043564">
    <property type="term" value="C:Ku70:Ku80 complex"/>
    <property type="evidence" value="ECO:0007669"/>
    <property type="project" value="TreeGrafter"/>
</dbReference>
<dbReference type="InterPro" id="IPR036465">
    <property type="entry name" value="vWFA_dom_sf"/>
</dbReference>
<organism evidence="16">
    <name type="scientific">Anisakis simplex</name>
    <name type="common">Herring worm</name>
    <dbReference type="NCBI Taxonomy" id="6269"/>
    <lineage>
        <taxon>Eukaryota</taxon>
        <taxon>Metazoa</taxon>
        <taxon>Ecdysozoa</taxon>
        <taxon>Nematoda</taxon>
        <taxon>Chromadorea</taxon>
        <taxon>Rhabditida</taxon>
        <taxon>Spirurina</taxon>
        <taxon>Ascaridomorpha</taxon>
        <taxon>Ascaridoidea</taxon>
        <taxon>Anisakidae</taxon>
        <taxon>Anisakis</taxon>
        <taxon>Anisakis simplex complex</taxon>
    </lineage>
</organism>
<dbReference type="Gene3D" id="3.40.50.410">
    <property type="entry name" value="von Willebrand factor, type A domain"/>
    <property type="match status" value="1"/>
</dbReference>
<evidence type="ECO:0000256" key="10">
    <source>
        <dbReference type="ARBA" id="ARBA00023242"/>
    </source>
</evidence>
<dbReference type="WBParaSite" id="ASIM_0001194001-mRNA-1">
    <property type="protein sequence ID" value="ASIM_0001194001-mRNA-1"/>
    <property type="gene ID" value="ASIM_0001194001"/>
</dbReference>
<dbReference type="GO" id="GO:0006303">
    <property type="term" value="P:double-strand break repair via nonhomologous end joining"/>
    <property type="evidence" value="ECO:0007669"/>
    <property type="project" value="InterPro"/>
</dbReference>
<dbReference type="GO" id="GO:0000723">
    <property type="term" value="P:telomere maintenance"/>
    <property type="evidence" value="ECO:0007669"/>
    <property type="project" value="TreeGrafter"/>
</dbReference>
<gene>
    <name evidence="14" type="ORF">ASIM_LOCUS11406</name>
</gene>
<dbReference type="PANTHER" id="PTHR12604:SF4">
    <property type="entry name" value="X-RAY REPAIR CROSS-COMPLEMENTING PROTEIN 5"/>
    <property type="match status" value="1"/>
</dbReference>
<dbReference type="GO" id="GO:0016787">
    <property type="term" value="F:hydrolase activity"/>
    <property type="evidence" value="ECO:0007669"/>
    <property type="project" value="UniProtKB-KW"/>
</dbReference>
<reference evidence="16" key="1">
    <citation type="submission" date="2017-02" db="UniProtKB">
        <authorList>
            <consortium name="WormBaseParasite"/>
        </authorList>
    </citation>
    <scope>IDENTIFICATION</scope>
</reference>
<keyword evidence="3" id="KW-0227">DNA damage</keyword>
<keyword evidence="10" id="KW-0539">Nucleus</keyword>
<evidence type="ECO:0000256" key="9">
    <source>
        <dbReference type="ARBA" id="ARBA00023204"/>
    </source>
</evidence>
<evidence type="ECO:0000313" key="16">
    <source>
        <dbReference type="WBParaSite" id="ASIM_0001194001-mRNA-1"/>
    </source>
</evidence>
<sequence>MSNNEEDRVVRAKKVTKHESTIVLLDVGVNMTRKGSSHQDDTDERSDFEKAKEALDWILTRKIFAKSPDEFTIILFGSDKTRLCTNCANEDGTTNIFFCEDEMQTAKMDWLKLIDKELKTSDSVKGDFVSALIVAIDYMRLCMEQAKEGEMTARNILLLSNLMGLDDASDSDNADKEAIINSIRALDINFNVIGPSICSDGGPSRDNNVKMEESEHEAMDVGDMKSDVAESLMEDIANKVDGVIYSFSEALPMLQNFVPRRVNIRAQRFFLELSEDMKLPLQLYKKNQAPDMKMNFAKIDKATGVEVKRETVYERPIDSSSNNDAAASEANSEGTQGGVLRKEDVIKEECVALVRYVYNAASYPRIMALFPRTSKKGVDMFVAILLPFYEDFRGLEFPSLDTEANKPNADQLKSMEAFVDAMDLMQSYYDPESGQFVEDLRPRDVPNPKMQRVCEAIKHRALNPNEELPDFDSPIIEQRLQPKPSLLEAAE</sequence>
<dbReference type="InterPro" id="IPR005161">
    <property type="entry name" value="Ku_N"/>
</dbReference>